<evidence type="ECO:0000259" key="1">
    <source>
        <dbReference type="PROSITE" id="PS51184"/>
    </source>
</evidence>
<dbReference type="GO" id="GO:0016706">
    <property type="term" value="F:2-oxoglutarate-dependent dioxygenase activity"/>
    <property type="evidence" value="ECO:0007669"/>
    <property type="project" value="TreeGrafter"/>
</dbReference>
<comment type="caution">
    <text evidence="2">The sequence shown here is derived from an EMBL/GenBank/DDBJ whole genome shotgun (WGS) entry which is preliminary data.</text>
</comment>
<organism evidence="2 3">
    <name type="scientific">Bifiguratus adelaidae</name>
    <dbReference type="NCBI Taxonomy" id="1938954"/>
    <lineage>
        <taxon>Eukaryota</taxon>
        <taxon>Fungi</taxon>
        <taxon>Fungi incertae sedis</taxon>
        <taxon>Mucoromycota</taxon>
        <taxon>Mucoromycotina</taxon>
        <taxon>Endogonomycetes</taxon>
        <taxon>Endogonales</taxon>
        <taxon>Endogonales incertae sedis</taxon>
        <taxon>Bifiguratus</taxon>
    </lineage>
</organism>
<protein>
    <recommendedName>
        <fullName evidence="1">JmjC domain-containing protein</fullName>
    </recommendedName>
</protein>
<reference evidence="2 3" key="1">
    <citation type="journal article" date="2017" name="Mycologia">
        <title>Bifiguratus adelaidae, gen. et sp. nov., a new member of Mucoromycotina in endophytic and soil-dwelling habitats.</title>
        <authorList>
            <person name="Torres-Cruz T.J."/>
            <person name="Billingsley Tobias T.L."/>
            <person name="Almatruk M."/>
            <person name="Hesse C."/>
            <person name="Kuske C.R."/>
            <person name="Desiro A."/>
            <person name="Benucci G.M."/>
            <person name="Bonito G."/>
            <person name="Stajich J.E."/>
            <person name="Dunlap C."/>
            <person name="Arnold A.E."/>
            <person name="Porras-Alfaro A."/>
        </authorList>
    </citation>
    <scope>NUCLEOTIDE SEQUENCE [LARGE SCALE GENOMIC DNA]</scope>
    <source>
        <strain evidence="2 3">AZ0501</strain>
    </source>
</reference>
<dbReference type="GO" id="GO:0043565">
    <property type="term" value="F:sequence-specific DNA binding"/>
    <property type="evidence" value="ECO:0007669"/>
    <property type="project" value="TreeGrafter"/>
</dbReference>
<dbReference type="InterPro" id="IPR050910">
    <property type="entry name" value="JMJD6_ArgDemeth/LysHydrox"/>
</dbReference>
<feature type="non-terminal residue" evidence="2">
    <location>
        <position position="1"/>
    </location>
</feature>
<accession>A0A261XVH1</accession>
<dbReference type="PANTHER" id="PTHR12480:SF6">
    <property type="entry name" value="2-OXOGLUTARATE AND IRON-DEPENDENT OXYGENASE JMJD4"/>
    <property type="match status" value="1"/>
</dbReference>
<dbReference type="GO" id="GO:0005737">
    <property type="term" value="C:cytoplasm"/>
    <property type="evidence" value="ECO:0007669"/>
    <property type="project" value="TreeGrafter"/>
</dbReference>
<dbReference type="PROSITE" id="PS51184">
    <property type="entry name" value="JMJC"/>
    <property type="match status" value="1"/>
</dbReference>
<dbReference type="EMBL" id="MVBO01000161">
    <property type="protein sequence ID" value="OZJ02352.1"/>
    <property type="molecule type" value="Genomic_DNA"/>
</dbReference>
<dbReference type="InterPro" id="IPR041667">
    <property type="entry name" value="Cupin_8"/>
</dbReference>
<dbReference type="OrthoDB" id="424465at2759"/>
<dbReference type="GO" id="GO:0045905">
    <property type="term" value="P:positive regulation of translational termination"/>
    <property type="evidence" value="ECO:0007669"/>
    <property type="project" value="TreeGrafter"/>
</dbReference>
<name>A0A261XVH1_9FUNG</name>
<dbReference type="AlphaFoldDB" id="A0A261XVH1"/>
<gene>
    <name evidence="2" type="ORF">BZG36_04375</name>
</gene>
<dbReference type="Proteomes" id="UP000242875">
    <property type="component" value="Unassembled WGS sequence"/>
</dbReference>
<dbReference type="GO" id="GO:0005634">
    <property type="term" value="C:nucleus"/>
    <property type="evidence" value="ECO:0007669"/>
    <property type="project" value="TreeGrafter"/>
</dbReference>
<proteinExistence type="predicted"/>
<dbReference type="SUPFAM" id="SSF51197">
    <property type="entry name" value="Clavaminate synthase-like"/>
    <property type="match status" value="1"/>
</dbReference>
<dbReference type="SMART" id="SM00558">
    <property type="entry name" value="JmjC"/>
    <property type="match status" value="1"/>
</dbReference>
<evidence type="ECO:0000313" key="2">
    <source>
        <dbReference type="EMBL" id="OZJ02352.1"/>
    </source>
</evidence>
<evidence type="ECO:0000313" key="3">
    <source>
        <dbReference type="Proteomes" id="UP000242875"/>
    </source>
</evidence>
<keyword evidence="3" id="KW-1185">Reference proteome</keyword>
<dbReference type="Pfam" id="PF13621">
    <property type="entry name" value="Cupin_8"/>
    <property type="match status" value="1"/>
</dbReference>
<feature type="domain" description="JmjC" evidence="1">
    <location>
        <begin position="117"/>
        <end position="277"/>
    </location>
</feature>
<dbReference type="PANTHER" id="PTHR12480">
    <property type="entry name" value="ARGININE DEMETHYLASE AND LYSYL-HYDROXYLASE JMJD"/>
    <property type="match status" value="1"/>
</dbReference>
<dbReference type="InterPro" id="IPR003347">
    <property type="entry name" value="JmjC_dom"/>
</dbReference>
<sequence>SRKEWTQSCATPAIEKLERVRDVRVHSGIAPEQGMQRGTETSVPDFGRLRSIFTGCQVCVADCRRREFTDQPREDMTFDAFVDVFESHRGSPDDPIECDEGTHDQRDLLYLKDWHFVRDRPEYGAYTVPDIFADDWLNGFWAARKDTEDDYRFCYMGGPGTFTPLHADVYRSYSWSANITGIKHWIFFPPDQQPLLRSVKTGQPPYLISEALADPAEYPNAAKAVRIDVWQFPGETIFVPSGWWHQVINESHTISINHNWANACNLVYLSESLVHDWIQARWDIRDLWQDKIITDVYEYETVVNDLVRANSGWDWVLLFRLLAWGVGLVRQLQNPSQQHDRLTSCEHPGLEDVRRDLFPSSTFILEQIRKVLDRFRLPSKLPVEHLQELPTDCLAKDLVQRWYEGDDKHVRLAELHFFVGQAIPHSTVVNSLYDCVCTLSDRTGF</sequence>
<dbReference type="Gene3D" id="2.60.120.650">
    <property type="entry name" value="Cupin"/>
    <property type="match status" value="1"/>
</dbReference>